<dbReference type="InterPro" id="IPR015422">
    <property type="entry name" value="PyrdxlP-dep_Trfase_small"/>
</dbReference>
<dbReference type="PROSITE" id="PS00600">
    <property type="entry name" value="AA_TRANSFER_CLASS_3"/>
    <property type="match status" value="1"/>
</dbReference>
<dbReference type="InterPro" id="IPR049704">
    <property type="entry name" value="Aminotrans_3_PPA_site"/>
</dbReference>
<dbReference type="EMBL" id="JACXAH010000011">
    <property type="protein sequence ID" value="MBD1372531.1"/>
    <property type="molecule type" value="Genomic_DNA"/>
</dbReference>
<comment type="cofactor">
    <cofactor evidence="1">
        <name>pyridoxal 5'-phosphate</name>
        <dbReference type="ChEBI" id="CHEBI:597326"/>
    </cofactor>
</comment>
<keyword evidence="4" id="KW-0808">Transferase</keyword>
<gene>
    <name evidence="8" type="ORF">IC620_09210</name>
</gene>
<keyword evidence="5 7" id="KW-0663">Pyridoxal phosphate</keyword>
<evidence type="ECO:0000256" key="3">
    <source>
        <dbReference type="ARBA" id="ARBA00022605"/>
    </source>
</evidence>
<dbReference type="RefSeq" id="WP_191140456.1">
    <property type="nucleotide sequence ID" value="NZ_JACXAG020000006.1"/>
</dbReference>
<dbReference type="Pfam" id="PF00202">
    <property type="entry name" value="Aminotran_3"/>
    <property type="match status" value="1"/>
</dbReference>
<evidence type="ECO:0000313" key="9">
    <source>
        <dbReference type="Proteomes" id="UP000661691"/>
    </source>
</evidence>
<dbReference type="CDD" id="cd00610">
    <property type="entry name" value="OAT_like"/>
    <property type="match status" value="1"/>
</dbReference>
<dbReference type="GO" id="GO:0042802">
    <property type="term" value="F:identical protein binding"/>
    <property type="evidence" value="ECO:0007669"/>
    <property type="project" value="TreeGrafter"/>
</dbReference>
<dbReference type="Gene3D" id="3.40.640.10">
    <property type="entry name" value="Type I PLP-dependent aspartate aminotransferase-like (Major domain)"/>
    <property type="match status" value="1"/>
</dbReference>
<dbReference type="PIRSF" id="PIRSF000521">
    <property type="entry name" value="Transaminase_4ab_Lys_Orn"/>
    <property type="match status" value="1"/>
</dbReference>
<evidence type="ECO:0000313" key="8">
    <source>
        <dbReference type="EMBL" id="MBD1372531.1"/>
    </source>
</evidence>
<dbReference type="InterPro" id="IPR004636">
    <property type="entry name" value="AcOrn/SuccOrn_fam"/>
</dbReference>
<evidence type="ECO:0000256" key="2">
    <source>
        <dbReference type="ARBA" id="ARBA00022576"/>
    </source>
</evidence>
<dbReference type="PANTHER" id="PTHR11986">
    <property type="entry name" value="AMINOTRANSFERASE CLASS III"/>
    <property type="match status" value="1"/>
</dbReference>
<organism evidence="8 9">
    <name type="scientific">Polycladospora coralii</name>
    <dbReference type="NCBI Taxonomy" id="2771432"/>
    <lineage>
        <taxon>Bacteria</taxon>
        <taxon>Bacillati</taxon>
        <taxon>Bacillota</taxon>
        <taxon>Bacilli</taxon>
        <taxon>Bacillales</taxon>
        <taxon>Thermoactinomycetaceae</taxon>
        <taxon>Polycladospora</taxon>
    </lineage>
</organism>
<name>A0A926N9A3_9BACL</name>
<evidence type="ECO:0000256" key="6">
    <source>
        <dbReference type="ARBA" id="ARBA00029440"/>
    </source>
</evidence>
<keyword evidence="2 8" id="KW-0032">Aminotransferase</keyword>
<keyword evidence="9" id="KW-1185">Reference proteome</keyword>
<evidence type="ECO:0000256" key="5">
    <source>
        <dbReference type="ARBA" id="ARBA00022898"/>
    </source>
</evidence>
<dbReference type="GO" id="GO:0008483">
    <property type="term" value="F:transaminase activity"/>
    <property type="evidence" value="ECO:0007669"/>
    <property type="project" value="UniProtKB-KW"/>
</dbReference>
<evidence type="ECO:0000256" key="1">
    <source>
        <dbReference type="ARBA" id="ARBA00001933"/>
    </source>
</evidence>
<dbReference type="SUPFAM" id="SSF53383">
    <property type="entry name" value="PLP-dependent transferases"/>
    <property type="match status" value="1"/>
</dbReference>
<evidence type="ECO:0000256" key="7">
    <source>
        <dbReference type="RuleBase" id="RU003560"/>
    </source>
</evidence>
<dbReference type="PANTHER" id="PTHR11986:SF79">
    <property type="entry name" value="ACETYLORNITHINE AMINOTRANSFERASE, MITOCHONDRIAL"/>
    <property type="match status" value="1"/>
</dbReference>
<comment type="similarity">
    <text evidence="7">Belongs to the class-III pyridoxal-phosphate-dependent aminotransferase family.</text>
</comment>
<dbReference type="Gene3D" id="3.90.1150.10">
    <property type="entry name" value="Aspartate Aminotransferase, domain 1"/>
    <property type="match status" value="1"/>
</dbReference>
<reference evidence="8" key="1">
    <citation type="submission" date="2020-09" db="EMBL/GenBank/DDBJ databases">
        <title>A novel bacterium of genus Hazenella, isolated from South China Sea.</title>
        <authorList>
            <person name="Huang H."/>
            <person name="Mo K."/>
            <person name="Hu Y."/>
        </authorList>
    </citation>
    <scope>NUCLEOTIDE SEQUENCE</scope>
    <source>
        <strain evidence="8">IB182357</strain>
    </source>
</reference>
<dbReference type="InterPro" id="IPR005814">
    <property type="entry name" value="Aminotrans_3"/>
</dbReference>
<proteinExistence type="inferred from homology"/>
<keyword evidence="3" id="KW-0028">Amino-acid biosynthesis</keyword>
<dbReference type="NCBIfam" id="TIGR00707">
    <property type="entry name" value="argD"/>
    <property type="match status" value="1"/>
</dbReference>
<dbReference type="FunFam" id="3.40.640.10:FF:000004">
    <property type="entry name" value="Acetylornithine aminotransferase"/>
    <property type="match status" value="1"/>
</dbReference>
<dbReference type="InterPro" id="IPR015424">
    <property type="entry name" value="PyrdxlP-dep_Trfase"/>
</dbReference>
<accession>A0A926N9A3</accession>
<evidence type="ECO:0000256" key="4">
    <source>
        <dbReference type="ARBA" id="ARBA00022679"/>
    </source>
</evidence>
<sequence>MSLFNTYQQYDVSFTKGVGSKLYDTLGNQYLDFASSIGVTNLGHCHPEVIDALNQQASQLWSVSNIYMNQLQLNVAQQLSQISGLDSVFFTNSGAESNEAAIKLARKWAAEEKGIANPEILTFQNSFHGRTLATLTATGQEKVKTGYAPLPSGFKTIPTMNMEAVKQFTHDDTAAIMLELVQGEGGVRIADPNFVKALSAWCRENRILLIVDEVQTGMGRTGKWFCFQHYGITPDIVTLAKGLGNGFPVGAMMARSHLHHVFGPGTHGTTFGGNHLAMAVVNAVLSALSPLIIGNHITIKGDHFAQLLKKRLKHHRSIHAIRHLGLMIAVELNEPVQPFIQALLQKGMVALPAGNHVLRLLPPLIVTSKELETATTWIDEVFSI</sequence>
<comment type="caution">
    <text evidence="8">The sequence shown here is derived from an EMBL/GenBank/DDBJ whole genome shotgun (WGS) entry which is preliminary data.</text>
</comment>
<dbReference type="Proteomes" id="UP000661691">
    <property type="component" value="Unassembled WGS sequence"/>
</dbReference>
<dbReference type="NCBIfam" id="NF002325">
    <property type="entry name" value="PRK01278.1"/>
    <property type="match status" value="1"/>
</dbReference>
<dbReference type="InterPro" id="IPR050103">
    <property type="entry name" value="Class-III_PLP-dep_AT"/>
</dbReference>
<dbReference type="GO" id="GO:0030170">
    <property type="term" value="F:pyridoxal phosphate binding"/>
    <property type="evidence" value="ECO:0007669"/>
    <property type="project" value="InterPro"/>
</dbReference>
<dbReference type="AlphaFoldDB" id="A0A926N9A3"/>
<comment type="pathway">
    <text evidence="6">Amino-acid biosynthesis.</text>
</comment>
<dbReference type="GO" id="GO:0006526">
    <property type="term" value="P:L-arginine biosynthetic process"/>
    <property type="evidence" value="ECO:0007669"/>
    <property type="project" value="UniProtKB-ARBA"/>
</dbReference>
<dbReference type="InterPro" id="IPR015421">
    <property type="entry name" value="PyrdxlP-dep_Trfase_major"/>
</dbReference>
<protein>
    <submittedName>
        <fullName evidence="8">Aspartate aminotransferase family protein</fullName>
    </submittedName>
</protein>